<dbReference type="Gene3D" id="3.60.40.10">
    <property type="entry name" value="PPM-type phosphatase domain"/>
    <property type="match status" value="1"/>
</dbReference>
<dbReference type="GO" id="GO:0043139">
    <property type="term" value="F:5'-3' DNA helicase activity"/>
    <property type="evidence" value="ECO:0007669"/>
    <property type="project" value="UniProtKB-EC"/>
</dbReference>
<dbReference type="SUPFAM" id="SSF49493">
    <property type="entry name" value="HSP40/DnaJ peptide-binding domain"/>
    <property type="match status" value="1"/>
</dbReference>
<dbReference type="GO" id="GO:0030544">
    <property type="term" value="F:Hsp70 protein binding"/>
    <property type="evidence" value="ECO:0007669"/>
    <property type="project" value="InterPro"/>
</dbReference>
<dbReference type="ExpressionAtlas" id="A0A317YK54">
    <property type="expression patterns" value="baseline and differential"/>
</dbReference>
<dbReference type="SUPFAM" id="SSF57938">
    <property type="entry name" value="DnaJ/Hsp40 cysteine-rich domain"/>
    <property type="match status" value="1"/>
</dbReference>
<dbReference type="GO" id="GO:0016887">
    <property type="term" value="F:ATP hydrolysis activity"/>
    <property type="evidence" value="ECO:0007669"/>
    <property type="project" value="RHEA"/>
</dbReference>
<comment type="similarity">
    <text evidence="10">Belongs to the helicase family.</text>
</comment>
<dbReference type="PRINTS" id="PR00625">
    <property type="entry name" value="JDOMAIN"/>
</dbReference>
<dbReference type="InterPro" id="IPR044713">
    <property type="entry name" value="DNJA1/2-like"/>
</dbReference>
<evidence type="ECO:0000256" key="6">
    <source>
        <dbReference type="ARBA" id="ARBA00023186"/>
    </source>
</evidence>
<comment type="catalytic activity">
    <reaction evidence="10">
        <text>ATP + H2O = ADP + phosphate + H(+)</text>
        <dbReference type="Rhea" id="RHEA:13065"/>
        <dbReference type="ChEBI" id="CHEBI:15377"/>
        <dbReference type="ChEBI" id="CHEBI:15378"/>
        <dbReference type="ChEBI" id="CHEBI:30616"/>
        <dbReference type="ChEBI" id="CHEBI:43474"/>
        <dbReference type="ChEBI" id="CHEBI:456216"/>
        <dbReference type="EC" id="5.6.2.3"/>
    </reaction>
</comment>
<dbReference type="InterPro" id="IPR001623">
    <property type="entry name" value="DnaJ_domain"/>
</dbReference>
<keyword evidence="6" id="KW-0143">Chaperone</keyword>
<gene>
    <name evidence="14" type="primary">DNAJ1_0</name>
    <name evidence="14" type="ORF">Zm00014a_001685</name>
</gene>
<dbReference type="InterPro" id="IPR010285">
    <property type="entry name" value="DNA_helicase_pif1-like_DEAD"/>
</dbReference>
<dbReference type="FunFam" id="2.10.230.10:FF:000001">
    <property type="entry name" value="DnaJ subfamily A member 2"/>
    <property type="match status" value="1"/>
</dbReference>
<accession>A0A317YK54</accession>
<proteinExistence type="inferred from homology"/>
<evidence type="ECO:0000256" key="2">
    <source>
        <dbReference type="ARBA" id="ARBA00022723"/>
    </source>
</evidence>
<sequence length="1636" mass="188232">MGTRRQTALTDISNQIITGPSNEHERHREERNRKQREYCAKRKAEETNKEREARNKRMRDYRARKKADTVLYSPRQTQAYATRSSIVIQTNTQVAEPVTPVVARGSLHQLPTSVEPFSTISQPSTYNQYDSNYCIYHGQPHNEPSGYINMDDADREILLHKRCEYKKLRQCGQDDTITGLPWLSTLPDTLSGAPLSIQTQQHIVHDTPTHEPELREYDTVLIEPTQPSLEGHMEHPITPHDFNIAQHNEYTRSREFHGEDDAFESYRLLGYSSHTEDPYDYVYHKLPDRHHVLRKIPDCCYCGAMKFQFEPHGMCCRKGKIKVHIPDVPTELKRLFTSQGDDDAKYFRKNIRFFNSHFSYTSLGVTLDQRVSTAANTGIYTFRVQGALYHRLDHLVPGSQGPRHLQLYFYDTEDATLAHRAQRSPDLDINIIKNILTILEGNPYVQTFNRLGSIPNLDDYVIELNTNVTPDQRSTFLFVIHDFNMFILHKQVNATFNAPDHNDTRSVNNEHTAHYYLDEDNQQDDYDISNGGVVQSARFVTVREYYCFLLQAREGGFNILLFGGRLFQQWVVDMYIKIESMRLDWYSNPVNQKIIRAELYQGLVDVISVGENRASEVGKRIVLPRTFQGGDRDMQQRFLNAMAIVQRLGKPDYFITMTCNPYWEEITNNLLPGQTPQDRPELVTRVYRAKLRDMKDLLIKKAYFGQVTGYVHVTEFQKRGLPHEHILLIMNLDNKLTSPDAYDKVICAEIPEKDKYHVLHNLVIKHMLYGPCGVLNKKCPCMGYYFADEPGVHFVWQPNQESSVLVMSHAFDDYYIKDCGVILAPEVTQRRIDNSGQFVILATVMLVVNEECRFRYPRQFCAATQQGKDSYPLYRRRDDGRRVKVRGCVLDNRWVVPYNPGLFMRYNCHINVEACSSIKAIKYMCKYVYKGHDRASFSVYPAHKEDGVINEIRQYMDARYISPPEAVHRILGFPLFGVNPSVLQLQCHLPGMQSVIIDETAKLQDIVNEPSSSMTTLIEYFTKNRADSFARTLLSKDFPEYYRWIHGSKRWQRQKQRGQIGRIVYAHPAEGERYFLRVLLNHVRGAYSFEDLRTLGAITCSTFREACQKRGLIETDMSLDDCLSEAATFQMPHALQRLFATILVFCEATNVRGLWDKHNDSMPEDYNRDNPKSTCIQQMVLKDIQKLVRSMGKDIKYYYLPEINDSGGMGKTFLYKALLARDEFAMTKRQAVECLDRSLQDIMTCSLPFGGKVIVFGGDFRQFKELAQAYEVLSDPEKREIYDQYGEDALKEGMGGGGSHVDPFDKFSSFLDPLLEQGLKSGASMRCPGCQGSGMKVTIRQLGPSMIQQMQQPCNECKRTRESINEKDRCPGCKGEKVVQEKKVLEVHVEKGMQHNQKITFPGEADEAKDHSKFKRKGEDLLYEHTLSLTEALCGCQFVLTHLDNRQLLIKSDPGEVVKPDQFKAINDEGMPIYQRPFMKGKLYIHFTVEFPDSLAPEQCKALETVLPPRLSSKLTDMETDECEETTMHDVNNIEEEMHRKQAHAAHEAYEEDDEMPGGAQRVQCAQQIQKQLVRIFVGGNKERNCIHIIPVKLLLLLVLYGILPTSTSLNQVPAVVFNCETNQEALLELKVVLAS</sequence>
<reference evidence="14" key="1">
    <citation type="journal article" date="2018" name="Nat. Genet.">
        <title>Extensive intraspecific gene order and gene structural variations between Mo17 and other maize genomes.</title>
        <authorList>
            <person name="Sun S."/>
            <person name="Zhou Y."/>
            <person name="Chen J."/>
            <person name="Shi J."/>
            <person name="Zhao H."/>
            <person name="Zhao H."/>
            <person name="Song W."/>
            <person name="Zhang M."/>
            <person name="Cui Y."/>
            <person name="Dong X."/>
            <person name="Liu H."/>
            <person name="Ma X."/>
            <person name="Jiao Y."/>
            <person name="Wang B."/>
            <person name="Wei X."/>
            <person name="Stein J.C."/>
            <person name="Glaubitz J.C."/>
            <person name="Lu F."/>
            <person name="Yu G."/>
            <person name="Liang C."/>
            <person name="Fengler K."/>
            <person name="Li B."/>
            <person name="Rafalski A."/>
            <person name="Schnable P.S."/>
            <person name="Ware D.H."/>
            <person name="Buckler E.S."/>
            <person name="Lai J."/>
        </authorList>
    </citation>
    <scope>NUCLEOTIDE SEQUENCE [LARGE SCALE GENOMIC DNA]</scope>
    <source>
        <tissue evidence="14">Seedling</tissue>
    </source>
</reference>
<dbReference type="GO" id="GO:0005783">
    <property type="term" value="C:endoplasmic reticulum"/>
    <property type="evidence" value="ECO:0007669"/>
    <property type="project" value="UniProtKB-ARBA"/>
</dbReference>
<evidence type="ECO:0000256" key="10">
    <source>
        <dbReference type="RuleBase" id="RU363044"/>
    </source>
</evidence>
<evidence type="ECO:0000256" key="1">
    <source>
        <dbReference type="ARBA" id="ARBA00022481"/>
    </source>
</evidence>
<dbReference type="CDD" id="cd10719">
    <property type="entry name" value="DnaJ_zf"/>
    <property type="match status" value="1"/>
</dbReference>
<dbReference type="PROSITE" id="PS00636">
    <property type="entry name" value="DNAJ_1"/>
    <property type="match status" value="1"/>
</dbReference>
<evidence type="ECO:0000313" key="14">
    <source>
        <dbReference type="EMBL" id="PWZ58291.1"/>
    </source>
</evidence>
<keyword evidence="7" id="KW-0636">Prenylation</keyword>
<feature type="region of interest" description="Disordered" evidence="11">
    <location>
        <begin position="1"/>
        <end position="66"/>
    </location>
</feature>
<feature type="domain" description="J" evidence="12">
    <location>
        <begin position="1213"/>
        <end position="1286"/>
    </location>
</feature>
<dbReference type="GO" id="GO:0006281">
    <property type="term" value="P:DNA repair"/>
    <property type="evidence" value="ECO:0007669"/>
    <property type="project" value="UniProtKB-KW"/>
</dbReference>
<keyword evidence="10" id="KW-0547">Nucleotide-binding</keyword>
<dbReference type="EMBL" id="NCVQ01000001">
    <property type="protein sequence ID" value="PWZ58291.1"/>
    <property type="molecule type" value="Genomic_DNA"/>
</dbReference>
<dbReference type="InterPro" id="IPR025476">
    <property type="entry name" value="Helitron_helicase-like"/>
</dbReference>
<dbReference type="GO" id="GO:0008270">
    <property type="term" value="F:zinc ion binding"/>
    <property type="evidence" value="ECO:0007669"/>
    <property type="project" value="UniProtKB-KW"/>
</dbReference>
<evidence type="ECO:0000256" key="9">
    <source>
        <dbReference type="PROSITE-ProRule" id="PRU00546"/>
    </source>
</evidence>
<protein>
    <recommendedName>
        <fullName evidence="10">ATP-dependent DNA helicase</fullName>
        <ecNumber evidence="10">5.6.2.3</ecNumber>
    </recommendedName>
</protein>
<evidence type="ECO:0000256" key="7">
    <source>
        <dbReference type="ARBA" id="ARBA00023289"/>
    </source>
</evidence>
<evidence type="ECO:0000256" key="4">
    <source>
        <dbReference type="ARBA" id="ARBA00022771"/>
    </source>
</evidence>
<feature type="zinc finger region" description="CR-type" evidence="9">
    <location>
        <begin position="1298"/>
        <end position="1382"/>
    </location>
</feature>
<dbReference type="Proteomes" id="UP000251960">
    <property type="component" value="Chromosome 1"/>
</dbReference>
<dbReference type="InterPro" id="IPR036869">
    <property type="entry name" value="J_dom_sf"/>
</dbReference>
<comment type="caution">
    <text evidence="14">The sequence shown here is derived from an EMBL/GenBank/DDBJ whole genome shotgun (WGS) entry which is preliminary data.</text>
</comment>
<dbReference type="GO" id="GO:0006457">
    <property type="term" value="P:protein folding"/>
    <property type="evidence" value="ECO:0007669"/>
    <property type="project" value="InterPro"/>
</dbReference>
<evidence type="ECO:0000259" key="13">
    <source>
        <dbReference type="PROSITE" id="PS51188"/>
    </source>
</evidence>
<dbReference type="Gene3D" id="2.10.230.10">
    <property type="entry name" value="Heat shock protein DnaJ, cysteine-rich domain"/>
    <property type="match status" value="1"/>
</dbReference>
<dbReference type="GO" id="GO:0005524">
    <property type="term" value="F:ATP binding"/>
    <property type="evidence" value="ECO:0007669"/>
    <property type="project" value="UniProtKB-KW"/>
</dbReference>
<evidence type="ECO:0000256" key="8">
    <source>
        <dbReference type="ARBA" id="ARBA00037547"/>
    </source>
</evidence>
<dbReference type="Gene3D" id="1.10.287.110">
    <property type="entry name" value="DnaJ domain"/>
    <property type="match status" value="1"/>
</dbReference>
<keyword evidence="5 9" id="KW-0862">Zinc</keyword>
<dbReference type="Pfam" id="PF14214">
    <property type="entry name" value="Helitron_like_N"/>
    <property type="match status" value="1"/>
</dbReference>
<keyword evidence="10" id="KW-0234">DNA repair</keyword>
<dbReference type="InterPro" id="IPR008971">
    <property type="entry name" value="HSP40/DnaJ_pept-bd"/>
</dbReference>
<evidence type="ECO:0000256" key="11">
    <source>
        <dbReference type="SAM" id="MobiDB-lite"/>
    </source>
</evidence>
<dbReference type="InterPro" id="IPR002939">
    <property type="entry name" value="DnaJ_C"/>
</dbReference>
<dbReference type="SUPFAM" id="SSF46565">
    <property type="entry name" value="Chaperone J-domain"/>
    <property type="match status" value="1"/>
</dbReference>
<keyword evidence="7" id="KW-0449">Lipoprotein</keyword>
<keyword evidence="1" id="KW-0488">Methylation</keyword>
<organism evidence="14">
    <name type="scientific">Zea mays</name>
    <name type="common">Maize</name>
    <dbReference type="NCBI Taxonomy" id="4577"/>
    <lineage>
        <taxon>Eukaryota</taxon>
        <taxon>Viridiplantae</taxon>
        <taxon>Streptophyta</taxon>
        <taxon>Embryophyta</taxon>
        <taxon>Tracheophyta</taxon>
        <taxon>Spermatophyta</taxon>
        <taxon>Magnoliopsida</taxon>
        <taxon>Liliopsida</taxon>
        <taxon>Poales</taxon>
        <taxon>Poaceae</taxon>
        <taxon>PACMAD clade</taxon>
        <taxon>Panicoideae</taxon>
        <taxon>Andropogonodae</taxon>
        <taxon>Andropogoneae</taxon>
        <taxon>Tripsacinae</taxon>
        <taxon>Zea</taxon>
    </lineage>
</organism>
<evidence type="ECO:0000256" key="3">
    <source>
        <dbReference type="ARBA" id="ARBA00022737"/>
    </source>
</evidence>
<dbReference type="InterPro" id="IPR036410">
    <property type="entry name" value="HSP_DnaJ_Cys-rich_dom_sf"/>
</dbReference>
<comment type="function">
    <text evidence="8">Plays a continuous role in plant development probably in the structural organization of compartments.</text>
</comment>
<dbReference type="Gene3D" id="2.60.260.20">
    <property type="entry name" value="Urease metallochaperone UreE, N-terminal domain"/>
    <property type="match status" value="2"/>
</dbReference>
<dbReference type="PROSITE" id="PS51188">
    <property type="entry name" value="ZF_CR"/>
    <property type="match status" value="1"/>
</dbReference>
<comment type="cofactor">
    <cofactor evidence="10">
        <name>Mg(2+)</name>
        <dbReference type="ChEBI" id="CHEBI:18420"/>
    </cofactor>
</comment>
<keyword evidence="10" id="KW-0347">Helicase</keyword>
<feature type="compositionally biased region" description="Basic and acidic residues" evidence="11">
    <location>
        <begin position="22"/>
        <end position="61"/>
    </location>
</feature>
<keyword evidence="10" id="KW-0233">DNA recombination</keyword>
<keyword evidence="3" id="KW-0677">Repeat</keyword>
<feature type="domain" description="CR-type" evidence="13">
    <location>
        <begin position="1298"/>
        <end position="1382"/>
    </location>
</feature>
<dbReference type="InterPro" id="IPR018253">
    <property type="entry name" value="DnaJ_domain_CS"/>
</dbReference>
<keyword evidence="4 9" id="KW-0863">Zinc-finger</keyword>
<evidence type="ECO:0000259" key="12">
    <source>
        <dbReference type="PROSITE" id="PS50076"/>
    </source>
</evidence>
<dbReference type="PANTHER" id="PTHR43888">
    <property type="entry name" value="DNAJ-LIKE-2, ISOFORM A-RELATED"/>
    <property type="match status" value="1"/>
</dbReference>
<dbReference type="CDD" id="cd10747">
    <property type="entry name" value="DnaJ_C"/>
    <property type="match status" value="1"/>
</dbReference>
<keyword evidence="10" id="KW-0067">ATP-binding</keyword>
<keyword evidence="10" id="KW-0378">Hydrolase</keyword>
<keyword evidence="10" id="KW-0227">DNA damage</keyword>
<dbReference type="FunFam" id="2.60.260.20:FF:000150">
    <property type="entry name" value="Chaperone protein dnaJ 3"/>
    <property type="match status" value="1"/>
</dbReference>
<evidence type="ECO:0000256" key="5">
    <source>
        <dbReference type="ARBA" id="ARBA00022833"/>
    </source>
</evidence>
<dbReference type="InterPro" id="IPR036457">
    <property type="entry name" value="PPM-type-like_dom_sf"/>
</dbReference>
<dbReference type="PROSITE" id="PS50076">
    <property type="entry name" value="DNAJ_2"/>
    <property type="match status" value="1"/>
</dbReference>
<keyword evidence="2 9" id="KW-0479">Metal-binding</keyword>
<dbReference type="EC" id="5.6.2.3" evidence="10"/>
<dbReference type="GO" id="GO:0051082">
    <property type="term" value="F:unfolded protein binding"/>
    <property type="evidence" value="ECO:0007669"/>
    <property type="project" value="InterPro"/>
</dbReference>
<dbReference type="Pfam" id="PF05970">
    <property type="entry name" value="PIF1"/>
    <property type="match status" value="1"/>
</dbReference>
<name>A0A317YK54_MAIZE</name>
<dbReference type="GO" id="GO:0000723">
    <property type="term" value="P:telomere maintenance"/>
    <property type="evidence" value="ECO:0007669"/>
    <property type="project" value="InterPro"/>
</dbReference>
<dbReference type="GO" id="GO:0006310">
    <property type="term" value="P:DNA recombination"/>
    <property type="evidence" value="ECO:0007669"/>
    <property type="project" value="UniProtKB-KW"/>
</dbReference>
<feature type="compositionally biased region" description="Polar residues" evidence="11">
    <location>
        <begin position="1"/>
        <end position="21"/>
    </location>
</feature>
<dbReference type="Pfam" id="PF01556">
    <property type="entry name" value="DnaJ_C"/>
    <property type="match status" value="1"/>
</dbReference>
<dbReference type="InterPro" id="IPR001305">
    <property type="entry name" value="HSP_DnaJ_Cys-rich_dom"/>
</dbReference>